<organism evidence="3">
    <name type="scientific">Dissoconium aciculare CBS 342.82</name>
    <dbReference type="NCBI Taxonomy" id="1314786"/>
    <lineage>
        <taxon>Eukaryota</taxon>
        <taxon>Fungi</taxon>
        <taxon>Dikarya</taxon>
        <taxon>Ascomycota</taxon>
        <taxon>Pezizomycotina</taxon>
        <taxon>Dothideomycetes</taxon>
        <taxon>Dothideomycetidae</taxon>
        <taxon>Mycosphaerellales</taxon>
        <taxon>Dissoconiaceae</taxon>
        <taxon>Dissoconium</taxon>
    </lineage>
</organism>
<feature type="compositionally biased region" description="Polar residues" evidence="1">
    <location>
        <begin position="131"/>
        <end position="142"/>
    </location>
</feature>
<keyword evidence="2" id="KW-1185">Reference proteome</keyword>
<feature type="compositionally biased region" description="Basic residues" evidence="1">
    <location>
        <begin position="886"/>
        <end position="896"/>
    </location>
</feature>
<feature type="compositionally biased region" description="Basic residues" evidence="1">
    <location>
        <begin position="692"/>
        <end position="701"/>
    </location>
</feature>
<accession>A0A6J3LS65</accession>
<dbReference type="AlphaFoldDB" id="A0A6J3LS65"/>
<feature type="compositionally biased region" description="Acidic residues" evidence="1">
    <location>
        <begin position="164"/>
        <end position="175"/>
    </location>
</feature>
<name>A0A6J3LS65_9PEZI</name>
<protein>
    <submittedName>
        <fullName evidence="3">Uncharacterized protein</fullName>
    </submittedName>
</protein>
<sequence>MGNSSSQLQPPATQAHHEPERAQTPSDTGSQILARELEQSAYKSSQAHINRLLNSSPEVHGKYATPMERRRARATKAASTNTTHAKSAFERKRSKRRRLSPPDEDEVILRTPAAATSKPRHRPAVQPPPQDKQSSQWVQSESPEIVYENNVEDDVDEGDRPNADEEAEEDPEVEELEKGHQNDETDDEVEDEVTSHGKVKRSGLKKGPFDRTEIAILGSAFERSCDLMNLSREQLQAEIARWGNTGPEVPYKIAFREALPTRDWRSLRKFCRRYFPGLDTKRSGPFSESEKEAIKQTLDGTLQAQSLTRAEFLGTVCTGKGPVYDALLAALIAVVPQRSARSLRDYIQRAYKHASKTMPGDAAVERAAHELATGNRPLASHIDEGMTFVEEDLDAGQVLDPQATERVVVAVVIPVERPKSSQPPVETLSDSVQPDSPQMKLMSTDPISKEVQNSDDLIMSDDDLPAMRQELPESAPDNIQEERPTLQQPTPVTSSSSIAMPEKAPRIEVSNAQARQPDITAEQHLHIFDRGDYYDVIRENLVALGRNPAMADLIENNQDLGTGNDQFWRAVSDAALQSKLSSIGDPALITRLRQIAYCTASYEFQPSPVMRALQNDDQCHPRQKMEFLLDSILSMGNVSAKILPRLWRYDLVDCTREEAAWIRYSEELEKEKAKAKARNQLSGEHDESTPKLSKKAKKRLNALRSRAQAETERASDLAAGGRSTGTLAPAAQVRENQVDVSQMSRIPSSLEDLDQSSDLDDGPIRFGEADWPLQHNTTKVTRKTQDGRYSATGLNARHAPTTGAASNIQPPILRATSNIEMNHLKAADASKGVQNQKHAVEAVVASSQTENHTRTGATKSKKRRRRSPSPEPSQEQATSTTAAAKLKARHAAKKPKIQATVIPESPVHQKLAKKTAAHNVHSTPAGPKRAYGDMSRETFLQKCRAGGV</sequence>
<reference evidence="3" key="2">
    <citation type="submission" date="2020-04" db="EMBL/GenBank/DDBJ databases">
        <authorList>
            <consortium name="NCBI Genome Project"/>
        </authorList>
    </citation>
    <scope>NUCLEOTIDE SEQUENCE</scope>
    <source>
        <strain evidence="3">CBS 342.82</strain>
    </source>
</reference>
<dbReference type="Proteomes" id="UP000504637">
    <property type="component" value="Unplaced"/>
</dbReference>
<evidence type="ECO:0000313" key="2">
    <source>
        <dbReference type="Proteomes" id="UP000504637"/>
    </source>
</evidence>
<feature type="region of interest" description="Disordered" evidence="1">
    <location>
        <begin position="1"/>
        <end position="205"/>
    </location>
</feature>
<gene>
    <name evidence="3" type="ORF">K489DRAFT_384895</name>
</gene>
<evidence type="ECO:0000256" key="1">
    <source>
        <dbReference type="SAM" id="MobiDB-lite"/>
    </source>
</evidence>
<feature type="compositionally biased region" description="Polar residues" evidence="1">
    <location>
        <begin position="845"/>
        <end position="858"/>
    </location>
</feature>
<feature type="region of interest" description="Disordered" evidence="1">
    <location>
        <begin position="418"/>
        <end position="454"/>
    </location>
</feature>
<feature type="compositionally biased region" description="Polar residues" evidence="1">
    <location>
        <begin position="1"/>
        <end position="12"/>
    </location>
</feature>
<reference evidence="3" key="3">
    <citation type="submission" date="2025-08" db="UniProtKB">
        <authorList>
            <consortium name="RefSeq"/>
        </authorList>
    </citation>
    <scope>IDENTIFICATION</scope>
    <source>
        <strain evidence="3">CBS 342.82</strain>
    </source>
</reference>
<feature type="compositionally biased region" description="Polar residues" evidence="1">
    <location>
        <begin position="420"/>
        <end position="436"/>
    </location>
</feature>
<feature type="region of interest" description="Disordered" evidence="1">
    <location>
        <begin position="675"/>
        <end position="739"/>
    </location>
</feature>
<feature type="compositionally biased region" description="Polar residues" evidence="1">
    <location>
        <begin position="41"/>
        <end position="57"/>
    </location>
</feature>
<evidence type="ECO:0000313" key="3">
    <source>
        <dbReference type="RefSeq" id="XP_033455504.1"/>
    </source>
</evidence>
<reference evidence="3" key="1">
    <citation type="submission" date="2020-01" db="EMBL/GenBank/DDBJ databases">
        <authorList>
            <consortium name="DOE Joint Genome Institute"/>
            <person name="Haridas S."/>
            <person name="Albert R."/>
            <person name="Binder M."/>
            <person name="Bloem J."/>
            <person name="Labutti K."/>
            <person name="Salamov A."/>
            <person name="Andreopoulos B."/>
            <person name="Baker S.E."/>
            <person name="Barry K."/>
            <person name="Bills G."/>
            <person name="Bluhm B.H."/>
            <person name="Cannon C."/>
            <person name="Castanera R."/>
            <person name="Culley D.E."/>
            <person name="Daum C."/>
            <person name="Ezra D."/>
            <person name="Gonzalez J.B."/>
            <person name="Henrissat B."/>
            <person name="Kuo A."/>
            <person name="Liang C."/>
            <person name="Lipzen A."/>
            <person name="Lutzoni F."/>
            <person name="Magnuson J."/>
            <person name="Mondo S."/>
            <person name="Nolan M."/>
            <person name="Ohm R."/>
            <person name="Pangilinan J."/>
            <person name="Park H.-J."/>
            <person name="Ramirez L."/>
            <person name="Alfaro M."/>
            <person name="Sun H."/>
            <person name="Tritt A."/>
            <person name="Yoshinaga Y."/>
            <person name="Zwiers L.-H."/>
            <person name="Turgeon B.G."/>
            <person name="Goodwin S.B."/>
            <person name="Spatafora J.W."/>
            <person name="Crous P.W."/>
            <person name="Grigoriev I.V."/>
        </authorList>
    </citation>
    <scope>NUCLEOTIDE SEQUENCE</scope>
    <source>
        <strain evidence="3">CBS 342.82</strain>
    </source>
</reference>
<dbReference type="GeneID" id="54363765"/>
<feature type="region of interest" description="Disordered" evidence="1">
    <location>
        <begin position="829"/>
        <end position="934"/>
    </location>
</feature>
<feature type="compositionally biased region" description="Polar residues" evidence="1">
    <location>
        <begin position="485"/>
        <end position="498"/>
    </location>
</feature>
<dbReference type="RefSeq" id="XP_033455504.1">
    <property type="nucleotide sequence ID" value="XM_033605965.1"/>
</dbReference>
<proteinExistence type="predicted"/>
<feature type="region of interest" description="Disordered" evidence="1">
    <location>
        <begin position="474"/>
        <end position="499"/>
    </location>
</feature>